<evidence type="ECO:0000256" key="2">
    <source>
        <dbReference type="ARBA" id="ARBA00022679"/>
    </source>
</evidence>
<protein>
    <submittedName>
        <fullName evidence="5">Glycosyltransferase family 90</fullName>
    </submittedName>
</protein>
<evidence type="ECO:0000313" key="5">
    <source>
        <dbReference type="EMBL" id="KAH6604392.1"/>
    </source>
</evidence>
<feature type="domain" description="Glycosyl transferase CAP10" evidence="4">
    <location>
        <begin position="353"/>
        <end position="646"/>
    </location>
</feature>
<evidence type="ECO:0000256" key="3">
    <source>
        <dbReference type="SAM" id="Phobius"/>
    </source>
</evidence>
<keyword evidence="6" id="KW-1185">Reference proteome</keyword>
<comment type="caution">
    <text evidence="5">The sequence shown here is derived from an EMBL/GenBank/DDBJ whole genome shotgun (WGS) entry which is preliminary data.</text>
</comment>
<evidence type="ECO:0000259" key="4">
    <source>
        <dbReference type="SMART" id="SM00672"/>
    </source>
</evidence>
<dbReference type="GO" id="GO:0016740">
    <property type="term" value="F:transferase activity"/>
    <property type="evidence" value="ECO:0007669"/>
    <property type="project" value="UniProtKB-KW"/>
</dbReference>
<feature type="transmembrane region" description="Helical" evidence="3">
    <location>
        <begin position="22"/>
        <end position="43"/>
    </location>
</feature>
<dbReference type="Pfam" id="PF05686">
    <property type="entry name" value="Glyco_transf_90"/>
    <property type="match status" value="1"/>
</dbReference>
<dbReference type="EMBL" id="JAIWOZ010000006">
    <property type="protein sequence ID" value="KAH6604392.1"/>
    <property type="molecule type" value="Genomic_DNA"/>
</dbReference>
<reference evidence="5" key="1">
    <citation type="submission" date="2021-08" db="EMBL/GenBank/DDBJ databases">
        <title>Chromosome-Level Trichoderma cornu-damae using Hi-C Data.</title>
        <authorList>
            <person name="Kim C.S."/>
        </authorList>
    </citation>
    <scope>NUCLEOTIDE SEQUENCE</scope>
    <source>
        <strain evidence="5">KA19-0412C</strain>
    </source>
</reference>
<dbReference type="OrthoDB" id="541052at2759"/>
<dbReference type="InterPro" id="IPR051091">
    <property type="entry name" value="O-Glucosyltr/Glycosyltrsf_90"/>
</dbReference>
<organism evidence="5 6">
    <name type="scientific">Trichoderma cornu-damae</name>
    <dbReference type="NCBI Taxonomy" id="654480"/>
    <lineage>
        <taxon>Eukaryota</taxon>
        <taxon>Fungi</taxon>
        <taxon>Dikarya</taxon>
        <taxon>Ascomycota</taxon>
        <taxon>Pezizomycotina</taxon>
        <taxon>Sordariomycetes</taxon>
        <taxon>Hypocreomycetidae</taxon>
        <taxon>Hypocreales</taxon>
        <taxon>Hypocreaceae</taxon>
        <taxon>Trichoderma</taxon>
    </lineage>
</organism>
<dbReference type="PANTHER" id="PTHR12203:SF35">
    <property type="entry name" value="PROTEIN O-GLUCOSYLTRANSFERASE 1"/>
    <property type="match status" value="1"/>
</dbReference>
<keyword evidence="2" id="KW-0808">Transferase</keyword>
<proteinExistence type="inferred from homology"/>
<dbReference type="AlphaFoldDB" id="A0A9P8QL72"/>
<comment type="similarity">
    <text evidence="1">Belongs to the glycosyltransferase 90 family.</text>
</comment>
<keyword evidence="3" id="KW-0812">Transmembrane</keyword>
<evidence type="ECO:0000313" key="6">
    <source>
        <dbReference type="Proteomes" id="UP000827724"/>
    </source>
</evidence>
<dbReference type="PANTHER" id="PTHR12203">
    <property type="entry name" value="KDEL LYS-ASP-GLU-LEU CONTAINING - RELATED"/>
    <property type="match status" value="1"/>
</dbReference>
<evidence type="ECO:0000256" key="1">
    <source>
        <dbReference type="ARBA" id="ARBA00010118"/>
    </source>
</evidence>
<gene>
    <name evidence="5" type="ORF">Trco_007838</name>
</gene>
<dbReference type="SMART" id="SM00672">
    <property type="entry name" value="CAP10"/>
    <property type="match status" value="1"/>
</dbReference>
<accession>A0A9P8QL72</accession>
<name>A0A9P8QL72_9HYPO</name>
<feature type="transmembrane region" description="Helical" evidence="3">
    <location>
        <begin position="55"/>
        <end position="74"/>
    </location>
</feature>
<keyword evidence="3" id="KW-0472">Membrane</keyword>
<dbReference type="Proteomes" id="UP000827724">
    <property type="component" value="Unassembled WGS sequence"/>
</dbReference>
<keyword evidence="3" id="KW-1133">Transmembrane helix</keyword>
<dbReference type="InterPro" id="IPR006598">
    <property type="entry name" value="CAP10"/>
</dbReference>
<sequence length="661" mass="74916">MGLQIPIQRVIPLLPPASYAELAKHTTLAMAVAVPLWYLAIRIRHTGDAATSRVLFNWLIICNSGFITLALGVVSRQLFLEHASGVSIDTAVKFLVSEASARSVAWESQAVFSKSLADAVSEYTKRYNIPPPPNFDKWYEFAKGRHSAVIDSFDQINNDLFPFWALEPWQIRHQTTKLFAYGSSEMGGMRIRNGSVEQSPHIPGSHRWMADSLQRMIEPFARWLPDMVIAINLADECRMAVPFAVMERLKARARRNRGEVTSKKEPKGWPSSSFAECPWPEDFPEPLPRGTNGGEDEIDPNFTNYIRRPIFYDLVAASCPPDSAVHSGRWWDWSSMCVDCLKPHSLLTRSGALLANVSLAHDLCHQPDMAYLDGFLNSPSAMVGTSLFFPIFSQARAGGFSDILIPSPWNFDEKSVFREDSDVAWEEKENSLFWRGSRSDGFSAHGRWSGFLRPRFVHEAYQKTLSLRPLGIESPMSVNVSFNGDMFKCAQRECALESEIYRQWGLATMSEDPASPATDDGASQLPPSVPFEENWRFRHLMDMDGAGFSGRFLPFLESRSLPYRAAVFRTWYDERLQGWHHYVPVDIRLGSGFWSAVEFFSGGSNDKNGEGPDIAKRIAEQGREMTRKALRKEDMQIYMFRLLLEWGRITHDEREHLGFAV</sequence>